<reference evidence="2" key="1">
    <citation type="submission" date="2023-06" db="EMBL/GenBank/DDBJ databases">
        <title>Genome-scale phylogeny and comparative genomics of the fungal order Sordariales.</title>
        <authorList>
            <consortium name="Lawrence Berkeley National Laboratory"/>
            <person name="Hensen N."/>
            <person name="Bonometti L."/>
            <person name="Westerberg I."/>
            <person name="Brannstrom I.O."/>
            <person name="Guillou S."/>
            <person name="Cros-Aarteil S."/>
            <person name="Calhoun S."/>
            <person name="Haridas S."/>
            <person name="Kuo A."/>
            <person name="Mondo S."/>
            <person name="Pangilinan J."/>
            <person name="Riley R."/>
            <person name="LaButti K."/>
            <person name="Andreopoulos B."/>
            <person name="Lipzen A."/>
            <person name="Chen C."/>
            <person name="Yanf M."/>
            <person name="Daum C."/>
            <person name="Ng V."/>
            <person name="Clum A."/>
            <person name="Steindorff A."/>
            <person name="Ohm R."/>
            <person name="Martin F."/>
            <person name="Silar P."/>
            <person name="Natvig D."/>
            <person name="Lalanne C."/>
            <person name="Gautier V."/>
            <person name="Ament-velasquez S.L."/>
            <person name="Kruys A."/>
            <person name="Hutchinson M.I."/>
            <person name="Powell A.J."/>
            <person name="Barry K."/>
            <person name="Miller A.N."/>
            <person name="Grigoriev I.V."/>
            <person name="Debuchy R."/>
            <person name="Gladieux P."/>
            <person name="Thoren M.H."/>
            <person name="Johannesson H."/>
        </authorList>
    </citation>
    <scope>NUCLEOTIDE SEQUENCE</scope>
    <source>
        <strain evidence="2">SMH3187-1</strain>
    </source>
</reference>
<comment type="caution">
    <text evidence="2">The sequence shown here is derived from an EMBL/GenBank/DDBJ whole genome shotgun (WGS) entry which is preliminary data.</text>
</comment>
<gene>
    <name evidence="2" type="ORF">B0T18DRAFT_185082</name>
</gene>
<dbReference type="Proteomes" id="UP001172155">
    <property type="component" value="Unassembled WGS sequence"/>
</dbReference>
<name>A0AA40EQ53_9PEZI</name>
<dbReference type="EMBL" id="JAUKUD010000005">
    <property type="protein sequence ID" value="KAK0743457.1"/>
    <property type="molecule type" value="Genomic_DNA"/>
</dbReference>
<keyword evidence="1" id="KW-1133">Transmembrane helix</keyword>
<organism evidence="2 3">
    <name type="scientific">Schizothecium vesticola</name>
    <dbReference type="NCBI Taxonomy" id="314040"/>
    <lineage>
        <taxon>Eukaryota</taxon>
        <taxon>Fungi</taxon>
        <taxon>Dikarya</taxon>
        <taxon>Ascomycota</taxon>
        <taxon>Pezizomycotina</taxon>
        <taxon>Sordariomycetes</taxon>
        <taxon>Sordariomycetidae</taxon>
        <taxon>Sordariales</taxon>
        <taxon>Schizotheciaceae</taxon>
        <taxon>Schizothecium</taxon>
    </lineage>
</organism>
<feature type="transmembrane region" description="Helical" evidence="1">
    <location>
        <begin position="511"/>
        <end position="536"/>
    </location>
</feature>
<feature type="transmembrane region" description="Helical" evidence="1">
    <location>
        <begin position="61"/>
        <end position="78"/>
    </location>
</feature>
<feature type="transmembrane region" description="Helical" evidence="1">
    <location>
        <begin position="482"/>
        <end position="499"/>
    </location>
</feature>
<evidence type="ECO:0000313" key="2">
    <source>
        <dbReference type="EMBL" id="KAK0743457.1"/>
    </source>
</evidence>
<protein>
    <submittedName>
        <fullName evidence="2">Uncharacterized protein</fullName>
    </submittedName>
</protein>
<sequence>MATNTTNDGILGWVQEPDGRGTFGILKSCVITLVLCVYAALHLNIPPANSSQRFLFWRKTKWILVSIFAPEIVVYVAWAQRQRVAMLSNQLAEIFSEEAEKDPTLRRKHDWTTTHSWYAYMGGFAIDTQQGQEDLPGEYIPGSPRLALNRKAVRILARSGMLPDISRESINDKSKADALAKFLAITQASWLILQCVMRFSYRLPVTALELNTLAHAVCALLVYALWWEKPLDIAEPTMLTEEWAPGLAASLWVCSGDTAVFHNAVEGVYWIDQAFADCLQSSCTTRGSVDRSASTSAEDLEAAYSMTVIDTYARRKTTHDLTVQGSSHPITFTLRNGERDKIVVAKFPGANLLWTPTPDRLHVRRTAGGYPATFNIERSHLIRWQLLQRFVYDYPKPAALIFGRGTRLTVHPVPNPIFWTEDAALCQPKEIERLIGRTQGFYTRHLRPQYHNGIRMATAAIPNSPDPQSSDTIGTQLRAKSLVVFGVAALIYGAIHAAGWNDYFATPTEALLWKISCIYVAGCGCLAMFIMAMWYIPDQNQVLADHYYYNRLQTSWKKIVKRLKLARKSFWGSLPATLRYFVLSISLRFIIEVPTLFYLFCRAFLVIEGFIGLRSLPAKAFHTPEWTQYLAHL</sequence>
<feature type="transmembrane region" description="Helical" evidence="1">
    <location>
        <begin position="570"/>
        <end position="591"/>
    </location>
</feature>
<dbReference type="AlphaFoldDB" id="A0AA40EQ53"/>
<accession>A0AA40EQ53</accession>
<keyword evidence="1" id="KW-0812">Transmembrane</keyword>
<keyword evidence="3" id="KW-1185">Reference proteome</keyword>
<keyword evidence="1" id="KW-0472">Membrane</keyword>
<evidence type="ECO:0000256" key="1">
    <source>
        <dbReference type="SAM" id="Phobius"/>
    </source>
</evidence>
<proteinExistence type="predicted"/>
<dbReference type="PANTHER" id="PTHR35043:SF7">
    <property type="entry name" value="TRANSCRIPTION FACTOR DOMAIN-CONTAINING PROTEIN"/>
    <property type="match status" value="1"/>
</dbReference>
<feature type="transmembrane region" description="Helical" evidence="1">
    <location>
        <begin position="597"/>
        <end position="616"/>
    </location>
</feature>
<evidence type="ECO:0000313" key="3">
    <source>
        <dbReference type="Proteomes" id="UP001172155"/>
    </source>
</evidence>
<dbReference type="PANTHER" id="PTHR35043">
    <property type="entry name" value="TRANSCRIPTION FACTOR DOMAIN-CONTAINING PROTEIN"/>
    <property type="match status" value="1"/>
</dbReference>
<feature type="transmembrane region" description="Helical" evidence="1">
    <location>
        <begin position="21"/>
        <end position="41"/>
    </location>
</feature>